<accession>A0A645FW85</accession>
<organism evidence="1">
    <name type="scientific">bioreactor metagenome</name>
    <dbReference type="NCBI Taxonomy" id="1076179"/>
    <lineage>
        <taxon>unclassified sequences</taxon>
        <taxon>metagenomes</taxon>
        <taxon>ecological metagenomes</taxon>
    </lineage>
</organism>
<dbReference type="EMBL" id="VSSQ01066221">
    <property type="protein sequence ID" value="MPN18801.1"/>
    <property type="molecule type" value="Genomic_DNA"/>
</dbReference>
<name>A0A645FW85_9ZZZZ</name>
<comment type="caution">
    <text evidence="1">The sequence shown here is derived from an EMBL/GenBank/DDBJ whole genome shotgun (WGS) entry which is preliminary data.</text>
</comment>
<proteinExistence type="predicted"/>
<evidence type="ECO:0000313" key="1">
    <source>
        <dbReference type="EMBL" id="MPN18801.1"/>
    </source>
</evidence>
<protein>
    <submittedName>
        <fullName evidence="1">Uncharacterized protein</fullName>
    </submittedName>
</protein>
<gene>
    <name evidence="1" type="ORF">SDC9_166166</name>
</gene>
<dbReference type="AlphaFoldDB" id="A0A645FW85"/>
<reference evidence="1" key="1">
    <citation type="submission" date="2019-08" db="EMBL/GenBank/DDBJ databases">
        <authorList>
            <person name="Kucharzyk K."/>
            <person name="Murdoch R.W."/>
            <person name="Higgins S."/>
            <person name="Loffler F."/>
        </authorList>
    </citation>
    <scope>NUCLEOTIDE SEQUENCE</scope>
</reference>
<sequence length="80" mass="9540">MMFAIVLGQGKEPRFVILQKGNLCRDVIRIETTFSLDCDYGIDLRNLFIERVKVLCEFVIHRIRNFRELHTRSKKQQTNQ</sequence>